<dbReference type="GO" id="GO:0003677">
    <property type="term" value="F:DNA binding"/>
    <property type="evidence" value="ECO:0007669"/>
    <property type="project" value="UniProtKB-KW"/>
</dbReference>
<feature type="domain" description="Glycoside hydrolase family 57 N-terminal" evidence="17">
    <location>
        <begin position="19"/>
        <end position="237"/>
    </location>
</feature>
<dbReference type="InterPro" id="IPR012337">
    <property type="entry name" value="RNaseH-like_sf"/>
</dbReference>
<proteinExistence type="inferred from homology"/>
<evidence type="ECO:0000256" key="4">
    <source>
        <dbReference type="ARBA" id="ARBA00022722"/>
    </source>
</evidence>
<dbReference type="Pfam" id="PF02075">
    <property type="entry name" value="RuvC"/>
    <property type="match status" value="1"/>
</dbReference>
<keyword evidence="8 15" id="KW-0378">Hydrolase</keyword>
<reference evidence="18 19" key="1">
    <citation type="submission" date="2017-07" db="EMBL/GenBank/DDBJ databases">
        <title>Mechanisms for carbon and nitrogen cycling indicate functional differentiation within the Candidate Phyla Radiation.</title>
        <authorList>
            <person name="Danczak R.E."/>
            <person name="Johnston M.D."/>
            <person name="Kenah C."/>
            <person name="Slattery M."/>
            <person name="Wrighton K.C."/>
            <person name="Wilkins M.J."/>
        </authorList>
    </citation>
    <scope>NUCLEOTIDE SEQUENCE [LARGE SCALE GENOMIC DNA]</scope>
    <source>
        <strain evidence="18">Licking1014_2</strain>
    </source>
</reference>
<dbReference type="HAMAP" id="MF_00034">
    <property type="entry name" value="RuvC"/>
    <property type="match status" value="1"/>
</dbReference>
<dbReference type="PRINTS" id="PR00696">
    <property type="entry name" value="RSOLVASERUVC"/>
</dbReference>
<evidence type="ECO:0000259" key="17">
    <source>
        <dbReference type="Pfam" id="PF03065"/>
    </source>
</evidence>
<dbReference type="GO" id="GO:0005737">
    <property type="term" value="C:cytoplasm"/>
    <property type="evidence" value="ECO:0007669"/>
    <property type="project" value="UniProtKB-SubCell"/>
</dbReference>
<feature type="active site" evidence="15">
    <location>
        <position position="421"/>
    </location>
</feature>
<evidence type="ECO:0000313" key="18">
    <source>
        <dbReference type="EMBL" id="TSC95986.1"/>
    </source>
</evidence>
<dbReference type="PROSITE" id="PS01321">
    <property type="entry name" value="RUVC"/>
    <property type="match status" value="1"/>
</dbReference>
<keyword evidence="13" id="KW-0119">Carbohydrate metabolism</keyword>
<evidence type="ECO:0000256" key="10">
    <source>
        <dbReference type="ARBA" id="ARBA00023125"/>
    </source>
</evidence>
<dbReference type="Pfam" id="PF03065">
    <property type="entry name" value="Glyco_hydro_57"/>
    <property type="match status" value="1"/>
</dbReference>
<evidence type="ECO:0000256" key="5">
    <source>
        <dbReference type="ARBA" id="ARBA00022723"/>
    </source>
</evidence>
<keyword evidence="12 15" id="KW-0234">DNA repair</keyword>
<comment type="caution">
    <text evidence="18">The sequence shown here is derived from an EMBL/GenBank/DDBJ whole genome shotgun (WGS) entry which is preliminary data.</text>
</comment>
<dbReference type="GO" id="GO:0048476">
    <property type="term" value="C:Holliday junction resolvase complex"/>
    <property type="evidence" value="ECO:0007669"/>
    <property type="project" value="UniProtKB-UniRule"/>
</dbReference>
<feature type="binding site" evidence="15">
    <location>
        <position position="360"/>
    </location>
    <ligand>
        <name>Mg(2+)</name>
        <dbReference type="ChEBI" id="CHEBI:18420"/>
        <label>1</label>
    </ligand>
</feature>
<dbReference type="InterPro" id="IPR002176">
    <property type="entry name" value="X-over_junc_endoDNase_RuvC"/>
</dbReference>
<feature type="active site" evidence="15">
    <location>
        <position position="494"/>
    </location>
</feature>
<dbReference type="InterPro" id="IPR004300">
    <property type="entry name" value="Glyco_hydro_57_N"/>
</dbReference>
<dbReference type="NCBIfam" id="TIGR00228">
    <property type="entry name" value="ruvC"/>
    <property type="match status" value="1"/>
</dbReference>
<dbReference type="GO" id="GO:0006310">
    <property type="term" value="P:DNA recombination"/>
    <property type="evidence" value="ECO:0007669"/>
    <property type="project" value="UniProtKB-UniRule"/>
</dbReference>
<dbReference type="FunFam" id="3.30.420.10:FF:000002">
    <property type="entry name" value="Crossover junction endodeoxyribonuclease RuvC"/>
    <property type="match status" value="1"/>
</dbReference>
<accession>A0A554LT11</accession>
<comment type="subcellular location">
    <subcellularLocation>
        <location evidence="15">Cytoplasm</location>
    </subcellularLocation>
</comment>
<evidence type="ECO:0000256" key="16">
    <source>
        <dbReference type="NCBIfam" id="TIGR00228"/>
    </source>
</evidence>
<dbReference type="GO" id="GO:0006281">
    <property type="term" value="P:DNA repair"/>
    <property type="evidence" value="ECO:0007669"/>
    <property type="project" value="UniProtKB-UniRule"/>
</dbReference>
<dbReference type="InterPro" id="IPR020563">
    <property type="entry name" value="X-over_junc_endoDNase_Mg_BS"/>
</dbReference>
<dbReference type="Proteomes" id="UP000318711">
    <property type="component" value="Unassembled WGS sequence"/>
</dbReference>
<dbReference type="InterPro" id="IPR011330">
    <property type="entry name" value="Glyco_hydro/deAcase_b/a-brl"/>
</dbReference>
<evidence type="ECO:0000256" key="15">
    <source>
        <dbReference type="HAMAP-Rule" id="MF_00034"/>
    </source>
</evidence>
<evidence type="ECO:0000256" key="14">
    <source>
        <dbReference type="ARBA" id="ARBA00029354"/>
    </source>
</evidence>
<evidence type="ECO:0000256" key="6">
    <source>
        <dbReference type="ARBA" id="ARBA00022759"/>
    </source>
</evidence>
<sequence>MTWVNVLHIYQPPTQKPAMVKKITQESYLPILKLLEDFPDFRITINIGGCLVDWWQRLGYNHLFSRWRQLAKKGQVEFLSSAKYHPIIPLIPRWMAKEQIRLNDTTNRRAFGSIYAPKGFFFPELAVDDKSLSLINNLGYRYTLIPQVAVSRKLTDRLSKNHLNYPMDLPDLVVLVRHRRASGYLKRGRLDSYNDFKNGVLAAAQSGYLITAIDGEIIGHHRQDLPKIIREALSRKLITTATAGEFIHTIPVRKPTKIFPASWASLPDEQKQGNPYAQWQTPGHCIHQWQWRLARLALAAVKSLPSGNRARQLALEGLHSCHFWYGSCRPWWDAMRVEQGIWQLKEAVISEGNMKILGIDPGTAATGWGMVEEKKDGTFHLISYGCIETDKKHLPENRLAAIHRQVRELLKKYQPDCMVVEKLFFFNNLKTAIAVAEARGVICLAAGQEAIAVFAYTPLQIKLALTGYGRADKKAVQKAVKAHLNLIRLPKPDDAADALAVAMTHCFKIDELKTGRRFVKG</sequence>
<comment type="similarity">
    <text evidence="2 15">Belongs to the RuvC family.</text>
</comment>
<evidence type="ECO:0000256" key="7">
    <source>
        <dbReference type="ARBA" id="ARBA00022763"/>
    </source>
</evidence>
<dbReference type="PANTHER" id="PTHR30194:SF3">
    <property type="entry name" value="CROSSOVER JUNCTION ENDODEOXYRIBONUCLEASE RUVC"/>
    <property type="match status" value="1"/>
</dbReference>
<dbReference type="CDD" id="cd16962">
    <property type="entry name" value="RuvC"/>
    <property type="match status" value="1"/>
</dbReference>
<dbReference type="SUPFAM" id="SSF53098">
    <property type="entry name" value="Ribonuclease H-like"/>
    <property type="match status" value="1"/>
</dbReference>
<dbReference type="EC" id="3.1.21.10" evidence="15 16"/>
<organism evidence="18 19">
    <name type="scientific">Candidatus Berkelbacteria bacterium Licking1014_2</name>
    <dbReference type="NCBI Taxonomy" id="2017146"/>
    <lineage>
        <taxon>Bacteria</taxon>
        <taxon>Candidatus Berkelbacteria</taxon>
    </lineage>
</organism>
<dbReference type="PANTHER" id="PTHR30194">
    <property type="entry name" value="CROSSOVER JUNCTION ENDODEOXYRIBONUCLEASE RUVC"/>
    <property type="match status" value="1"/>
</dbReference>
<protein>
    <recommendedName>
        <fullName evidence="15 16">Crossover junction endodeoxyribonuclease RuvC</fullName>
        <ecNumber evidence="15 16">3.1.21.10</ecNumber>
    </recommendedName>
    <alternativeName>
        <fullName evidence="15">Holliday junction nuclease RuvC</fullName>
    </alternativeName>
    <alternativeName>
        <fullName evidence="15">Holliday junction resolvase RuvC</fullName>
    </alternativeName>
</protein>
<dbReference type="SUPFAM" id="SSF88713">
    <property type="entry name" value="Glycoside hydrolase/deacetylase"/>
    <property type="match status" value="1"/>
</dbReference>
<evidence type="ECO:0000256" key="9">
    <source>
        <dbReference type="ARBA" id="ARBA00022842"/>
    </source>
</evidence>
<feature type="binding site" evidence="15">
    <location>
        <position position="494"/>
    </location>
    <ligand>
        <name>Mg(2+)</name>
        <dbReference type="ChEBI" id="CHEBI:18420"/>
        <label>1</label>
    </ligand>
</feature>
<evidence type="ECO:0000256" key="12">
    <source>
        <dbReference type="ARBA" id="ARBA00023204"/>
    </source>
</evidence>
<keyword evidence="4 15" id="KW-0540">Nuclease</keyword>
<dbReference type="GO" id="GO:0000287">
    <property type="term" value="F:magnesium ion binding"/>
    <property type="evidence" value="ECO:0007669"/>
    <property type="project" value="UniProtKB-UniRule"/>
</dbReference>
<keyword evidence="5 15" id="KW-0479">Metal-binding</keyword>
<dbReference type="Gene3D" id="3.30.420.10">
    <property type="entry name" value="Ribonuclease H-like superfamily/Ribonuclease H"/>
    <property type="match status" value="1"/>
</dbReference>
<keyword evidence="9 15" id="KW-0460">Magnesium</keyword>
<evidence type="ECO:0000256" key="8">
    <source>
        <dbReference type="ARBA" id="ARBA00022801"/>
    </source>
</evidence>
<dbReference type="EMBL" id="VMGL01000051">
    <property type="protein sequence ID" value="TSC95986.1"/>
    <property type="molecule type" value="Genomic_DNA"/>
</dbReference>
<comment type="similarity">
    <text evidence="1">Belongs to the glycosyl hydrolase 57 family.</text>
</comment>
<comment type="cofactor">
    <cofactor evidence="15">
        <name>Mg(2+)</name>
        <dbReference type="ChEBI" id="CHEBI:18420"/>
    </cofactor>
    <text evidence="15">Binds 2 Mg(2+) ion per subunit.</text>
</comment>
<dbReference type="GO" id="GO:0005975">
    <property type="term" value="P:carbohydrate metabolic process"/>
    <property type="evidence" value="ECO:0007669"/>
    <property type="project" value="InterPro"/>
</dbReference>
<gene>
    <name evidence="15" type="primary">ruvC</name>
    <name evidence="18" type="ORF">CEN88_408</name>
</gene>
<keyword evidence="3 15" id="KW-0963">Cytoplasm</keyword>
<evidence type="ECO:0000256" key="1">
    <source>
        <dbReference type="ARBA" id="ARBA00006821"/>
    </source>
</evidence>
<keyword evidence="11 15" id="KW-0233">DNA recombination</keyword>
<comment type="catalytic activity">
    <reaction evidence="14 15">
        <text>Endonucleolytic cleavage at a junction such as a reciprocal single-stranded crossover between two homologous DNA duplexes (Holliday junction).</text>
        <dbReference type="EC" id="3.1.21.10"/>
    </reaction>
</comment>
<evidence type="ECO:0000256" key="2">
    <source>
        <dbReference type="ARBA" id="ARBA00009518"/>
    </source>
</evidence>
<comment type="subunit">
    <text evidence="15">Homodimer which binds Holliday junction (HJ) DNA. The HJ becomes 2-fold symmetrical on binding to RuvC with unstacked arms; it has a different conformation from HJ DNA in complex with RuvA. In the full resolvosome a probable DNA-RuvA(4)-RuvB(12)-RuvC(2) complex forms which resolves the HJ.</text>
</comment>
<dbReference type="Gene3D" id="3.20.110.20">
    <property type="match status" value="1"/>
</dbReference>
<dbReference type="GO" id="GO:0008821">
    <property type="term" value="F:crossover junction DNA endonuclease activity"/>
    <property type="evidence" value="ECO:0007669"/>
    <property type="project" value="UniProtKB-UniRule"/>
</dbReference>
<evidence type="ECO:0000313" key="19">
    <source>
        <dbReference type="Proteomes" id="UP000318711"/>
    </source>
</evidence>
<dbReference type="InterPro" id="IPR036397">
    <property type="entry name" value="RNaseH_sf"/>
</dbReference>
<keyword evidence="6 15" id="KW-0255">Endonuclease</keyword>
<feature type="active site" evidence="15">
    <location>
        <position position="360"/>
    </location>
</feature>
<evidence type="ECO:0000256" key="13">
    <source>
        <dbReference type="ARBA" id="ARBA00023277"/>
    </source>
</evidence>
<feature type="binding site" evidence="15">
    <location>
        <position position="421"/>
    </location>
    <ligand>
        <name>Mg(2+)</name>
        <dbReference type="ChEBI" id="CHEBI:18420"/>
        <label>2</label>
    </ligand>
</feature>
<comment type="function">
    <text evidence="15">The RuvA-RuvB-RuvC complex processes Holliday junction (HJ) DNA during genetic recombination and DNA repair. Endonuclease that resolves HJ intermediates. Cleaves cruciform DNA by making single-stranded nicks across the HJ at symmetrical positions within the homologous arms, yielding a 5'-phosphate and a 3'-hydroxyl group; requires a central core of homology in the junction. The consensus cleavage sequence is 5'-(A/T)TT(C/G)-3'. Cleavage occurs on the 3'-side of the TT dinucleotide at the point of strand exchange. HJ branch migration catalyzed by RuvA-RuvB allows RuvC to scan DNA until it finds its consensus sequence, where it cleaves and resolves the cruciform DNA.</text>
</comment>
<name>A0A554LT11_9BACT</name>
<dbReference type="NCBIfam" id="NF000711">
    <property type="entry name" value="PRK00039.2-1"/>
    <property type="match status" value="1"/>
</dbReference>
<keyword evidence="10 15" id="KW-0238">DNA-binding</keyword>
<keyword evidence="7 15" id="KW-0227">DNA damage</keyword>
<dbReference type="AlphaFoldDB" id="A0A554LT11"/>
<evidence type="ECO:0000256" key="3">
    <source>
        <dbReference type="ARBA" id="ARBA00022490"/>
    </source>
</evidence>
<evidence type="ECO:0000256" key="11">
    <source>
        <dbReference type="ARBA" id="ARBA00023172"/>
    </source>
</evidence>